<sequence length="104" mass="11883">MPPQSYPVGSFSSRVFWLVPEVLKCSGGHLTPECTKSAKAQAFCRGPPPKNFFDAPKPYQQKNNNKTNRRRMFKSERCPKEKSPKTYFLGSKKDSKQRVTGQKK</sequence>
<feature type="region of interest" description="Disordered" evidence="1">
    <location>
        <begin position="49"/>
        <end position="104"/>
    </location>
</feature>
<dbReference type="Proteomes" id="UP000886998">
    <property type="component" value="Unassembled WGS sequence"/>
</dbReference>
<gene>
    <name evidence="2" type="ORF">TNIN_457641</name>
</gene>
<proteinExistence type="predicted"/>
<evidence type="ECO:0000313" key="2">
    <source>
        <dbReference type="EMBL" id="GFY46392.1"/>
    </source>
</evidence>
<reference evidence="2" key="1">
    <citation type="submission" date="2020-08" db="EMBL/GenBank/DDBJ databases">
        <title>Multicomponent nature underlies the extraordinary mechanical properties of spider dragline silk.</title>
        <authorList>
            <person name="Kono N."/>
            <person name="Nakamura H."/>
            <person name="Mori M."/>
            <person name="Yoshida Y."/>
            <person name="Ohtoshi R."/>
            <person name="Malay A.D."/>
            <person name="Moran D.A.P."/>
            <person name="Tomita M."/>
            <person name="Numata K."/>
            <person name="Arakawa K."/>
        </authorList>
    </citation>
    <scope>NUCLEOTIDE SEQUENCE</scope>
</reference>
<evidence type="ECO:0000313" key="3">
    <source>
        <dbReference type="Proteomes" id="UP000886998"/>
    </source>
</evidence>
<feature type="compositionally biased region" description="Basic and acidic residues" evidence="1">
    <location>
        <begin position="73"/>
        <end position="84"/>
    </location>
</feature>
<comment type="caution">
    <text evidence="2">The sequence shown here is derived from an EMBL/GenBank/DDBJ whole genome shotgun (WGS) entry which is preliminary data.</text>
</comment>
<name>A0A8X6X575_9ARAC</name>
<dbReference type="AlphaFoldDB" id="A0A8X6X575"/>
<dbReference type="OrthoDB" id="8123891at2759"/>
<accession>A0A8X6X575</accession>
<evidence type="ECO:0000256" key="1">
    <source>
        <dbReference type="SAM" id="MobiDB-lite"/>
    </source>
</evidence>
<dbReference type="EMBL" id="BMAV01005358">
    <property type="protein sequence ID" value="GFY46392.1"/>
    <property type="molecule type" value="Genomic_DNA"/>
</dbReference>
<keyword evidence="3" id="KW-1185">Reference proteome</keyword>
<protein>
    <submittedName>
        <fullName evidence="2">Uncharacterized protein</fullName>
    </submittedName>
</protein>
<organism evidence="2 3">
    <name type="scientific">Trichonephila inaurata madagascariensis</name>
    <dbReference type="NCBI Taxonomy" id="2747483"/>
    <lineage>
        <taxon>Eukaryota</taxon>
        <taxon>Metazoa</taxon>
        <taxon>Ecdysozoa</taxon>
        <taxon>Arthropoda</taxon>
        <taxon>Chelicerata</taxon>
        <taxon>Arachnida</taxon>
        <taxon>Araneae</taxon>
        <taxon>Araneomorphae</taxon>
        <taxon>Entelegynae</taxon>
        <taxon>Araneoidea</taxon>
        <taxon>Nephilidae</taxon>
        <taxon>Trichonephila</taxon>
        <taxon>Trichonephila inaurata</taxon>
    </lineage>
</organism>